<evidence type="ECO:0000256" key="9">
    <source>
        <dbReference type="ARBA" id="ARBA00022840"/>
    </source>
</evidence>
<protein>
    <recommendedName>
        <fullName evidence="10">L-threonylcarbamoyladenylate synthase</fullName>
        <ecNumber evidence="3">2.7.7.87</ecNumber>
    </recommendedName>
    <alternativeName>
        <fullName evidence="10">L-threonylcarbamoyladenylate synthase</fullName>
    </alternativeName>
</protein>
<comment type="similarity">
    <text evidence="2">Belongs to the SUA5 family.</text>
</comment>
<keyword evidence="6" id="KW-0819">tRNA processing</keyword>
<reference evidence="13 14" key="1">
    <citation type="journal article" date="2010" name="Stand. Genomic Sci.">
        <title>Complete genome sequence of Desulfarculus baarsii type strain (2st14).</title>
        <authorList>
            <person name="Sun H."/>
            <person name="Spring S."/>
            <person name="Lapidus A."/>
            <person name="Davenport K."/>
            <person name="Del Rio T.G."/>
            <person name="Tice H."/>
            <person name="Nolan M."/>
            <person name="Copeland A."/>
            <person name="Cheng J.F."/>
            <person name="Lucas S."/>
            <person name="Tapia R."/>
            <person name="Goodwin L."/>
            <person name="Pitluck S."/>
            <person name="Ivanova N."/>
            <person name="Pagani I."/>
            <person name="Mavromatis K."/>
            <person name="Ovchinnikova G."/>
            <person name="Pati A."/>
            <person name="Chen A."/>
            <person name="Palaniappan K."/>
            <person name="Hauser L."/>
            <person name="Chang Y.J."/>
            <person name="Jeffries C.D."/>
            <person name="Detter J.C."/>
            <person name="Han C."/>
            <person name="Rohde M."/>
            <person name="Brambilla E."/>
            <person name="Goker M."/>
            <person name="Woyke T."/>
            <person name="Bristow J."/>
            <person name="Eisen J.A."/>
            <person name="Markowitz V."/>
            <person name="Hugenholtz P."/>
            <person name="Kyrpides N.C."/>
            <person name="Klenk H.P."/>
            <person name="Land M."/>
        </authorList>
    </citation>
    <scope>NUCLEOTIDE SEQUENCE [LARGE SCALE GENOMIC DNA]</scope>
    <source>
        <strain evidence="14">ATCC 33931 / DSM 2075 / LMG 7858 / VKM B-1802 / 2st14</strain>
    </source>
</reference>
<comment type="subcellular location">
    <subcellularLocation>
        <location evidence="1">Cytoplasm</location>
    </subcellularLocation>
</comment>
<dbReference type="GO" id="GO:0005737">
    <property type="term" value="C:cytoplasm"/>
    <property type="evidence" value="ECO:0007669"/>
    <property type="project" value="UniProtKB-SubCell"/>
</dbReference>
<dbReference type="PANTHER" id="PTHR17490">
    <property type="entry name" value="SUA5"/>
    <property type="match status" value="1"/>
</dbReference>
<evidence type="ECO:0000256" key="7">
    <source>
        <dbReference type="ARBA" id="ARBA00022695"/>
    </source>
</evidence>
<dbReference type="SUPFAM" id="SSF55821">
    <property type="entry name" value="YrdC/RibB"/>
    <property type="match status" value="1"/>
</dbReference>
<dbReference type="Pfam" id="PF01300">
    <property type="entry name" value="Sua5_yciO_yrdC"/>
    <property type="match status" value="1"/>
</dbReference>
<dbReference type="GO" id="GO:0003725">
    <property type="term" value="F:double-stranded RNA binding"/>
    <property type="evidence" value="ECO:0007669"/>
    <property type="project" value="InterPro"/>
</dbReference>
<dbReference type="GO" id="GO:0005524">
    <property type="term" value="F:ATP binding"/>
    <property type="evidence" value="ECO:0007669"/>
    <property type="project" value="UniProtKB-KW"/>
</dbReference>
<dbReference type="InterPro" id="IPR006070">
    <property type="entry name" value="Sua5-like_dom"/>
</dbReference>
<dbReference type="STRING" id="644282.Deba_0167"/>
<dbReference type="NCBIfam" id="TIGR00057">
    <property type="entry name" value="L-threonylcarbamoyladenylate synthase"/>
    <property type="match status" value="1"/>
</dbReference>
<sequence length="208" mass="21119">MPEPLIWPVDAAAPAPDVLARAAALLAEGAVVAFPTETLYGLAVDAANHRALARLAALKERPDDKPFPLIIGAEGQIAPLAATLTPLARRLMAAHWPGPLTIVLAAAPGLPPELTHQGGVALRLSSHPVAAGLALALGRAVTATSANLAGRPAQARPEALDPALLARIDLLLDGGPCPGGAPSTIVLASGRRAKVLRQGAVALAEEER</sequence>
<evidence type="ECO:0000256" key="4">
    <source>
        <dbReference type="ARBA" id="ARBA00022490"/>
    </source>
</evidence>
<evidence type="ECO:0000256" key="5">
    <source>
        <dbReference type="ARBA" id="ARBA00022679"/>
    </source>
</evidence>
<keyword evidence="14" id="KW-1185">Reference proteome</keyword>
<evidence type="ECO:0000313" key="14">
    <source>
        <dbReference type="Proteomes" id="UP000009047"/>
    </source>
</evidence>
<keyword evidence="7" id="KW-0548">Nucleotidyltransferase</keyword>
<name>E1QDM7_DESB2</name>
<dbReference type="OrthoDB" id="9814580at2"/>
<dbReference type="InterPro" id="IPR050156">
    <property type="entry name" value="TC-AMP_synthase_SUA5"/>
</dbReference>
<dbReference type="HOGENOM" id="CLU_031397_3_1_7"/>
<evidence type="ECO:0000256" key="11">
    <source>
        <dbReference type="ARBA" id="ARBA00048366"/>
    </source>
</evidence>
<accession>E1QDM7</accession>
<keyword evidence="4" id="KW-0963">Cytoplasm</keyword>
<dbReference type="InterPro" id="IPR017945">
    <property type="entry name" value="DHBP_synth_RibB-like_a/b_dom"/>
</dbReference>
<dbReference type="GO" id="GO:0061710">
    <property type="term" value="F:L-threonylcarbamoyladenylate synthase"/>
    <property type="evidence" value="ECO:0007669"/>
    <property type="project" value="UniProtKB-EC"/>
</dbReference>
<evidence type="ECO:0000259" key="12">
    <source>
        <dbReference type="PROSITE" id="PS51163"/>
    </source>
</evidence>
<evidence type="ECO:0000256" key="6">
    <source>
        <dbReference type="ARBA" id="ARBA00022694"/>
    </source>
</evidence>
<evidence type="ECO:0000313" key="13">
    <source>
        <dbReference type="EMBL" id="ADK83546.1"/>
    </source>
</evidence>
<dbReference type="RefSeq" id="WP_013257002.1">
    <property type="nucleotide sequence ID" value="NC_014365.1"/>
</dbReference>
<gene>
    <name evidence="13" type="ordered locus">Deba_0167</name>
</gene>
<dbReference type="GO" id="GO:0008033">
    <property type="term" value="P:tRNA processing"/>
    <property type="evidence" value="ECO:0007669"/>
    <property type="project" value="UniProtKB-KW"/>
</dbReference>
<dbReference type="PROSITE" id="PS51163">
    <property type="entry name" value="YRDC"/>
    <property type="match status" value="1"/>
</dbReference>
<evidence type="ECO:0000256" key="2">
    <source>
        <dbReference type="ARBA" id="ARBA00007663"/>
    </source>
</evidence>
<proteinExistence type="inferred from homology"/>
<dbReference type="Gene3D" id="3.90.870.10">
    <property type="entry name" value="DHBP synthase"/>
    <property type="match status" value="1"/>
</dbReference>
<dbReference type="GO" id="GO:0006450">
    <property type="term" value="P:regulation of translational fidelity"/>
    <property type="evidence" value="ECO:0007669"/>
    <property type="project" value="TreeGrafter"/>
</dbReference>
<dbReference type="EC" id="2.7.7.87" evidence="3"/>
<dbReference type="Proteomes" id="UP000009047">
    <property type="component" value="Chromosome"/>
</dbReference>
<feature type="domain" description="YrdC-like" evidence="12">
    <location>
        <begin position="16"/>
        <end position="201"/>
    </location>
</feature>
<dbReference type="eggNOG" id="COG0009">
    <property type="taxonomic scope" value="Bacteria"/>
</dbReference>
<dbReference type="PANTHER" id="PTHR17490:SF16">
    <property type="entry name" value="THREONYLCARBAMOYL-AMP SYNTHASE"/>
    <property type="match status" value="1"/>
</dbReference>
<evidence type="ECO:0000256" key="1">
    <source>
        <dbReference type="ARBA" id="ARBA00004496"/>
    </source>
</evidence>
<keyword evidence="8" id="KW-0547">Nucleotide-binding</keyword>
<dbReference type="GO" id="GO:0000049">
    <property type="term" value="F:tRNA binding"/>
    <property type="evidence" value="ECO:0007669"/>
    <property type="project" value="TreeGrafter"/>
</dbReference>
<keyword evidence="5" id="KW-0808">Transferase</keyword>
<dbReference type="KEGG" id="dbr:Deba_0167"/>
<dbReference type="AlphaFoldDB" id="E1QDM7"/>
<organism evidence="13 14">
    <name type="scientific">Desulfarculus baarsii (strain ATCC 33931 / DSM 2075 / LMG 7858 / VKM B-1802 / 2st14)</name>
    <dbReference type="NCBI Taxonomy" id="644282"/>
    <lineage>
        <taxon>Bacteria</taxon>
        <taxon>Pseudomonadati</taxon>
        <taxon>Thermodesulfobacteriota</taxon>
        <taxon>Desulfarculia</taxon>
        <taxon>Desulfarculales</taxon>
        <taxon>Desulfarculaceae</taxon>
        <taxon>Desulfarculus</taxon>
    </lineage>
</organism>
<dbReference type="EMBL" id="CP002085">
    <property type="protein sequence ID" value="ADK83546.1"/>
    <property type="molecule type" value="Genomic_DNA"/>
</dbReference>
<evidence type="ECO:0000256" key="3">
    <source>
        <dbReference type="ARBA" id="ARBA00012584"/>
    </source>
</evidence>
<evidence type="ECO:0000256" key="10">
    <source>
        <dbReference type="ARBA" id="ARBA00029774"/>
    </source>
</evidence>
<evidence type="ECO:0000256" key="8">
    <source>
        <dbReference type="ARBA" id="ARBA00022741"/>
    </source>
</evidence>
<comment type="catalytic activity">
    <reaction evidence="11">
        <text>L-threonine + hydrogencarbonate + ATP = L-threonylcarbamoyladenylate + diphosphate + H2O</text>
        <dbReference type="Rhea" id="RHEA:36407"/>
        <dbReference type="ChEBI" id="CHEBI:15377"/>
        <dbReference type="ChEBI" id="CHEBI:17544"/>
        <dbReference type="ChEBI" id="CHEBI:30616"/>
        <dbReference type="ChEBI" id="CHEBI:33019"/>
        <dbReference type="ChEBI" id="CHEBI:57926"/>
        <dbReference type="ChEBI" id="CHEBI:73682"/>
        <dbReference type="EC" id="2.7.7.87"/>
    </reaction>
</comment>
<keyword evidence="9" id="KW-0067">ATP-binding</keyword>